<dbReference type="InterPro" id="IPR036513">
    <property type="entry name" value="STAS_dom_sf"/>
</dbReference>
<comment type="caution">
    <text evidence="1">The sequence shown here is derived from an EMBL/GenBank/DDBJ whole genome shotgun (WGS) entry which is preliminary data.</text>
</comment>
<dbReference type="SUPFAM" id="SSF52091">
    <property type="entry name" value="SpoIIaa-like"/>
    <property type="match status" value="1"/>
</dbReference>
<evidence type="ECO:0000313" key="1">
    <source>
        <dbReference type="EMBL" id="OQD43829.1"/>
    </source>
</evidence>
<accession>A0A1V6LUK6</accession>
<dbReference type="AlphaFoldDB" id="A0A1V6LUK6"/>
<gene>
    <name evidence="1" type="ORF">BUL40_04280</name>
</gene>
<dbReference type="Proteomes" id="UP000191680">
    <property type="component" value="Unassembled WGS sequence"/>
</dbReference>
<sequence length="147" mass="17560">MLSIKQSPYYHRAFQELNYAHGDYYLFEHFIIAEIKEDIIFNWNEHAKHVVAEISDLYENNGKDLVYISNRVNNYSVVPTDWVHFFKYQYNLKGYAVVTSKKGKAWYNSLLEKMFVRNQMQTFMDLHEAIEWAESLYQAKKALRSAV</sequence>
<dbReference type="EMBL" id="MTBC01000002">
    <property type="protein sequence ID" value="OQD43829.1"/>
    <property type="molecule type" value="Genomic_DNA"/>
</dbReference>
<organism evidence="1 2">
    <name type="scientific">Croceivirga radicis</name>
    <dbReference type="NCBI Taxonomy" id="1929488"/>
    <lineage>
        <taxon>Bacteria</taxon>
        <taxon>Pseudomonadati</taxon>
        <taxon>Bacteroidota</taxon>
        <taxon>Flavobacteriia</taxon>
        <taxon>Flavobacteriales</taxon>
        <taxon>Flavobacteriaceae</taxon>
        <taxon>Croceivirga</taxon>
    </lineage>
</organism>
<name>A0A1V6LUK6_9FLAO</name>
<dbReference type="RefSeq" id="WP_080318207.1">
    <property type="nucleotide sequence ID" value="NZ_MTBC01000002.1"/>
</dbReference>
<protein>
    <recommendedName>
        <fullName evidence="3">STAS/SEC14 domain-containing protein</fullName>
    </recommendedName>
</protein>
<dbReference type="OrthoDB" id="1144611at2"/>
<keyword evidence="2" id="KW-1185">Reference proteome</keyword>
<evidence type="ECO:0008006" key="3">
    <source>
        <dbReference type="Google" id="ProtNLM"/>
    </source>
</evidence>
<reference evidence="1 2" key="1">
    <citation type="submission" date="2016-12" db="EMBL/GenBank/DDBJ databases">
        <authorList>
            <person name="Song W.-J."/>
            <person name="Kurnit D.M."/>
        </authorList>
    </citation>
    <scope>NUCLEOTIDE SEQUENCE [LARGE SCALE GENOMIC DNA]</scope>
    <source>
        <strain evidence="1 2">HSG9</strain>
    </source>
</reference>
<evidence type="ECO:0000313" key="2">
    <source>
        <dbReference type="Proteomes" id="UP000191680"/>
    </source>
</evidence>
<proteinExistence type="predicted"/>